<feature type="non-terminal residue" evidence="6">
    <location>
        <position position="1"/>
    </location>
</feature>
<dbReference type="PANTHER" id="PTHR11878:SF65">
    <property type="entry name" value="NA_CA-EXCHANGE PROTEIN, ISOFORM G"/>
    <property type="match status" value="1"/>
</dbReference>
<proteinExistence type="predicted"/>
<feature type="non-terminal residue" evidence="6">
    <location>
        <position position="188"/>
    </location>
</feature>
<dbReference type="GO" id="GO:0016020">
    <property type="term" value="C:membrane"/>
    <property type="evidence" value="ECO:0007669"/>
    <property type="project" value="InterPro"/>
</dbReference>
<name>A0A383BYH0_9ZZZZ</name>
<evidence type="ECO:0000256" key="3">
    <source>
        <dbReference type="ARBA" id="ARBA00022837"/>
    </source>
</evidence>
<protein>
    <recommendedName>
        <fullName evidence="5">Calx-beta domain-containing protein</fullName>
    </recommendedName>
</protein>
<dbReference type="AlphaFoldDB" id="A0A383BYH0"/>
<dbReference type="InterPro" id="IPR003644">
    <property type="entry name" value="Calx_beta"/>
</dbReference>
<keyword evidence="4" id="KW-0406">Ion transport</keyword>
<reference evidence="6" key="1">
    <citation type="submission" date="2018-05" db="EMBL/GenBank/DDBJ databases">
        <authorList>
            <person name="Lanie J.A."/>
            <person name="Ng W.-L."/>
            <person name="Kazmierczak K.M."/>
            <person name="Andrzejewski T.M."/>
            <person name="Davidsen T.M."/>
            <person name="Wayne K.J."/>
            <person name="Tettelin H."/>
            <person name="Glass J.I."/>
            <person name="Rusch D."/>
            <person name="Podicherti R."/>
            <person name="Tsui H.-C.T."/>
            <person name="Winkler M.E."/>
        </authorList>
    </citation>
    <scope>NUCLEOTIDE SEQUENCE</scope>
</reference>
<keyword evidence="3" id="KW-0106">Calcium</keyword>
<keyword evidence="1" id="KW-0732">Signal</keyword>
<feature type="domain" description="Calx-beta" evidence="5">
    <location>
        <begin position="89"/>
        <end position="186"/>
    </location>
</feature>
<keyword evidence="4" id="KW-0813">Transport</keyword>
<organism evidence="6">
    <name type="scientific">marine metagenome</name>
    <dbReference type="NCBI Taxonomy" id="408172"/>
    <lineage>
        <taxon>unclassified sequences</taxon>
        <taxon>metagenomes</taxon>
        <taxon>ecological metagenomes</taxon>
    </lineage>
</organism>
<dbReference type="InterPro" id="IPR051171">
    <property type="entry name" value="CaCA"/>
</dbReference>
<dbReference type="SMART" id="SM00237">
    <property type="entry name" value="Calx_beta"/>
    <property type="match status" value="1"/>
</dbReference>
<dbReference type="Pfam" id="PF03160">
    <property type="entry name" value="Calx-beta"/>
    <property type="match status" value="1"/>
</dbReference>
<dbReference type="GO" id="GO:0030001">
    <property type="term" value="P:metal ion transport"/>
    <property type="evidence" value="ECO:0007669"/>
    <property type="project" value="TreeGrafter"/>
</dbReference>
<dbReference type="PANTHER" id="PTHR11878">
    <property type="entry name" value="SODIUM/CALCIUM EXCHANGER"/>
    <property type="match status" value="1"/>
</dbReference>
<evidence type="ECO:0000256" key="4">
    <source>
        <dbReference type="ARBA" id="ARBA00023065"/>
    </source>
</evidence>
<accession>A0A383BYH0</accession>
<dbReference type="InterPro" id="IPR038081">
    <property type="entry name" value="CalX-like_sf"/>
</dbReference>
<keyword evidence="2" id="KW-0677">Repeat</keyword>
<gene>
    <name evidence="6" type="ORF">METZ01_LOCUS477836</name>
</gene>
<dbReference type="EMBL" id="UINC01204315">
    <property type="protein sequence ID" value="SVE24982.1"/>
    <property type="molecule type" value="Genomic_DNA"/>
</dbReference>
<evidence type="ECO:0000313" key="6">
    <source>
        <dbReference type="EMBL" id="SVE24982.1"/>
    </source>
</evidence>
<sequence>VDGEWELIHVNEAVPNDWVALFDTTPAEGEAEPFVDYVSDGMQIEFPIDTDLALVAVPIIDDIETEPTEVFGMILSNPEAGYIADQGTAVVGIIDDECSFDLAIESMEAPENGGPLSIEVRRTGGVVNPVIIKYDVVDKTAKNTVDYLKGAGRINFEAGQEIGFIIIPIVDDIEMEGLETFELNLIAA</sequence>
<evidence type="ECO:0000259" key="5">
    <source>
        <dbReference type="SMART" id="SM00237"/>
    </source>
</evidence>
<evidence type="ECO:0000256" key="2">
    <source>
        <dbReference type="ARBA" id="ARBA00022737"/>
    </source>
</evidence>
<dbReference type="SUPFAM" id="SSF141072">
    <property type="entry name" value="CalX-like"/>
    <property type="match status" value="2"/>
</dbReference>
<evidence type="ECO:0000256" key="1">
    <source>
        <dbReference type="ARBA" id="ARBA00022729"/>
    </source>
</evidence>
<dbReference type="Gene3D" id="2.60.40.2030">
    <property type="match status" value="2"/>
</dbReference>
<dbReference type="GO" id="GO:0007154">
    <property type="term" value="P:cell communication"/>
    <property type="evidence" value="ECO:0007669"/>
    <property type="project" value="InterPro"/>
</dbReference>